<dbReference type="EMBL" id="SRLO01003262">
    <property type="protein sequence ID" value="TNN31653.1"/>
    <property type="molecule type" value="Genomic_DNA"/>
</dbReference>
<reference evidence="1 2" key="1">
    <citation type="submission" date="2019-03" db="EMBL/GenBank/DDBJ databases">
        <title>First draft genome of Liparis tanakae, snailfish: a comprehensive survey of snailfish specific genes.</title>
        <authorList>
            <person name="Kim W."/>
            <person name="Song I."/>
            <person name="Jeong J.-H."/>
            <person name="Kim D."/>
            <person name="Kim S."/>
            <person name="Ryu S."/>
            <person name="Song J.Y."/>
            <person name="Lee S.K."/>
        </authorList>
    </citation>
    <scope>NUCLEOTIDE SEQUENCE [LARGE SCALE GENOMIC DNA]</scope>
    <source>
        <tissue evidence="1">Muscle</tissue>
    </source>
</reference>
<sequence length="67" mass="7290">MWSGGPPGLAVGGPASSGLCEVLIPRLLSCASDSSYNYIRQLETKVRILEDDNNKLLSQERVEEVKV</sequence>
<keyword evidence="2" id="KW-1185">Reference proteome</keyword>
<evidence type="ECO:0000313" key="2">
    <source>
        <dbReference type="Proteomes" id="UP000314294"/>
    </source>
</evidence>
<proteinExistence type="predicted"/>
<dbReference type="OrthoDB" id="8962700at2759"/>
<comment type="caution">
    <text evidence="1">The sequence shown here is derived from an EMBL/GenBank/DDBJ whole genome shotgun (WGS) entry which is preliminary data.</text>
</comment>
<gene>
    <name evidence="1" type="primary">ccdc85cb_0</name>
    <name evidence="1" type="ORF">EYF80_058188</name>
</gene>
<name>A0A4Z2ES98_9TELE</name>
<accession>A0A4Z2ES98</accession>
<protein>
    <submittedName>
        <fullName evidence="1">Coiled-coil domain-containing protein 85C-B</fullName>
    </submittedName>
</protein>
<dbReference type="AlphaFoldDB" id="A0A4Z2ES98"/>
<organism evidence="1 2">
    <name type="scientific">Liparis tanakae</name>
    <name type="common">Tanaka's snailfish</name>
    <dbReference type="NCBI Taxonomy" id="230148"/>
    <lineage>
        <taxon>Eukaryota</taxon>
        <taxon>Metazoa</taxon>
        <taxon>Chordata</taxon>
        <taxon>Craniata</taxon>
        <taxon>Vertebrata</taxon>
        <taxon>Euteleostomi</taxon>
        <taxon>Actinopterygii</taxon>
        <taxon>Neopterygii</taxon>
        <taxon>Teleostei</taxon>
        <taxon>Neoteleostei</taxon>
        <taxon>Acanthomorphata</taxon>
        <taxon>Eupercaria</taxon>
        <taxon>Perciformes</taxon>
        <taxon>Cottioidei</taxon>
        <taxon>Cottales</taxon>
        <taxon>Liparidae</taxon>
        <taxon>Liparis</taxon>
    </lineage>
</organism>
<evidence type="ECO:0000313" key="1">
    <source>
        <dbReference type="EMBL" id="TNN31653.1"/>
    </source>
</evidence>
<dbReference type="Proteomes" id="UP000314294">
    <property type="component" value="Unassembled WGS sequence"/>
</dbReference>